<evidence type="ECO:0000313" key="4">
    <source>
        <dbReference type="Proteomes" id="UP000005633"/>
    </source>
</evidence>
<dbReference type="OrthoDB" id="5298817at2"/>
<gene>
    <name evidence="3" type="ordered locus">Dsui_2582</name>
</gene>
<feature type="region of interest" description="Disordered" evidence="1">
    <location>
        <begin position="181"/>
        <end position="201"/>
    </location>
</feature>
<organism evidence="3 4">
    <name type="scientific">Azospira oryzae (strain ATCC BAA-33 / DSM 13638 / PS)</name>
    <name type="common">Dechlorosoma suillum</name>
    <dbReference type="NCBI Taxonomy" id="640081"/>
    <lineage>
        <taxon>Bacteria</taxon>
        <taxon>Pseudomonadati</taxon>
        <taxon>Pseudomonadota</taxon>
        <taxon>Betaproteobacteria</taxon>
        <taxon>Rhodocyclales</taxon>
        <taxon>Rhodocyclaceae</taxon>
        <taxon>Azospira</taxon>
    </lineage>
</organism>
<evidence type="ECO:0000313" key="3">
    <source>
        <dbReference type="EMBL" id="AEV26933.1"/>
    </source>
</evidence>
<evidence type="ECO:0000259" key="2">
    <source>
        <dbReference type="Pfam" id="PF10263"/>
    </source>
</evidence>
<accession>G8QNN9</accession>
<dbReference type="eggNOG" id="COG3091">
    <property type="taxonomic scope" value="Bacteria"/>
</dbReference>
<protein>
    <recommendedName>
        <fullName evidence="2">SprT-like domain-containing protein</fullName>
    </recommendedName>
</protein>
<dbReference type="HOGENOM" id="CLU_068645_0_0_4"/>
<dbReference type="GO" id="GO:0006950">
    <property type="term" value="P:response to stress"/>
    <property type="evidence" value="ECO:0007669"/>
    <property type="project" value="UniProtKB-ARBA"/>
</dbReference>
<evidence type="ECO:0000256" key="1">
    <source>
        <dbReference type="SAM" id="MobiDB-lite"/>
    </source>
</evidence>
<feature type="domain" description="SprT-like" evidence="2">
    <location>
        <begin position="10"/>
        <end position="109"/>
    </location>
</feature>
<dbReference type="STRING" id="640081.Dsui_2582"/>
<dbReference type="InterPro" id="IPR006640">
    <property type="entry name" value="SprT-like_domain"/>
</dbReference>
<dbReference type="AlphaFoldDB" id="G8QNN9"/>
<reference evidence="3 4" key="1">
    <citation type="journal article" date="2012" name="J. Bacteriol.">
        <title>Complete genome sequence of the anaerobic perchlorate-reducing bacterium Azospira suillum strain PS.</title>
        <authorList>
            <person name="Byrne-Bailey K.G."/>
            <person name="Coates J.D."/>
        </authorList>
    </citation>
    <scope>NUCLEOTIDE SEQUENCE [LARGE SCALE GENOMIC DNA]</scope>
    <source>
        <strain evidence="4">ATCC BAA-33 / DSM 13638 / PS</strain>
    </source>
</reference>
<proteinExistence type="predicted"/>
<dbReference type="EMBL" id="CP003153">
    <property type="protein sequence ID" value="AEV26933.1"/>
    <property type="molecule type" value="Genomic_DNA"/>
</dbReference>
<name>G8QNN9_AZOOP</name>
<dbReference type="Pfam" id="PF10263">
    <property type="entry name" value="SprT-like"/>
    <property type="match status" value="1"/>
</dbReference>
<dbReference type="RefSeq" id="WP_014237614.1">
    <property type="nucleotide sequence ID" value="NC_016616.1"/>
</dbReference>
<dbReference type="Proteomes" id="UP000005633">
    <property type="component" value="Chromosome"/>
</dbReference>
<dbReference type="KEGG" id="dsu:Dsui_2582"/>
<sequence length="261" mass="28949">MEFTAYAELQQAYDFYNEALFSGILPPCLITFQRQKKTFGYFSRNRFGRLDGRTTDEIALNPGYFAVVPMVEVLQTLVHEMVHLWQEHFGKPSRACYHNKEWADKMEVLGLMPSSTGLPGGKRVGQSIADYAITGGLFEAATNELLEGGFAISWLDRFPEQPPARFLSQFHPTAGVKAGAMAPESDVGVDDPDQAGGNEAAWRSPSITQLGIVEAVKTGNRSNRSKYTCPECALNVWGKPGLRIMCVDHDKLLIEGMEDLH</sequence>